<evidence type="ECO:0000256" key="5">
    <source>
        <dbReference type="ARBA" id="ARBA00022801"/>
    </source>
</evidence>
<dbReference type="GO" id="GO:0051301">
    <property type="term" value="P:cell division"/>
    <property type="evidence" value="ECO:0007669"/>
    <property type="project" value="UniProtKB-KW"/>
</dbReference>
<dbReference type="PANTHER" id="PTHR10828">
    <property type="entry name" value="M-PHASE INDUCER PHOSPHATASE DUAL SPECIFICITY PHOSPHATASE CDC25"/>
    <property type="match status" value="1"/>
</dbReference>
<keyword evidence="3" id="KW-0132">Cell division</keyword>
<proteinExistence type="inferred from homology"/>
<protein>
    <recommendedName>
        <fullName evidence="2">protein-tyrosine-phosphatase</fullName>
        <ecNumber evidence="2">3.1.3.48</ecNumber>
    </recommendedName>
</protein>
<organism evidence="11 12">
    <name type="scientific">Anaeramoeba flamelloides</name>
    <dbReference type="NCBI Taxonomy" id="1746091"/>
    <lineage>
        <taxon>Eukaryota</taxon>
        <taxon>Metamonada</taxon>
        <taxon>Anaeramoebidae</taxon>
        <taxon>Anaeramoeba</taxon>
    </lineage>
</organism>
<evidence type="ECO:0000256" key="7">
    <source>
        <dbReference type="ARBA" id="ARBA00023306"/>
    </source>
</evidence>
<reference evidence="11" key="1">
    <citation type="submission" date="2022-08" db="EMBL/GenBank/DDBJ databases">
        <title>Novel sulphate-reducing endosymbionts in the free-living metamonad Anaeramoeba.</title>
        <authorList>
            <person name="Jerlstrom-Hultqvist J."/>
            <person name="Cepicka I."/>
            <person name="Gallot-Lavallee L."/>
            <person name="Salas-Leiva D."/>
            <person name="Curtis B.A."/>
            <person name="Zahonova K."/>
            <person name="Pipaliya S."/>
            <person name="Dacks J."/>
            <person name="Roger A.J."/>
        </authorList>
    </citation>
    <scope>NUCLEOTIDE SEQUENCE</scope>
    <source>
        <strain evidence="11">Busselton2</strain>
    </source>
</reference>
<feature type="domain" description="Rhodanese" evidence="10">
    <location>
        <begin position="398"/>
        <end position="500"/>
    </location>
</feature>
<dbReference type="PRINTS" id="PR00716">
    <property type="entry name" value="MPIPHPHTASE"/>
</dbReference>
<dbReference type="GO" id="GO:0005634">
    <property type="term" value="C:nucleus"/>
    <property type="evidence" value="ECO:0007669"/>
    <property type="project" value="TreeGrafter"/>
</dbReference>
<dbReference type="GO" id="GO:0010971">
    <property type="term" value="P:positive regulation of G2/M transition of mitotic cell cycle"/>
    <property type="evidence" value="ECO:0007669"/>
    <property type="project" value="TreeGrafter"/>
</dbReference>
<evidence type="ECO:0000256" key="9">
    <source>
        <dbReference type="SAM" id="MobiDB-lite"/>
    </source>
</evidence>
<comment type="caution">
    <text evidence="11">The sequence shown here is derived from an EMBL/GenBank/DDBJ whole genome shotgun (WGS) entry which is preliminary data.</text>
</comment>
<keyword evidence="7" id="KW-0131">Cell cycle</keyword>
<evidence type="ECO:0000256" key="4">
    <source>
        <dbReference type="ARBA" id="ARBA00022776"/>
    </source>
</evidence>
<feature type="compositionally biased region" description="Polar residues" evidence="9">
    <location>
        <begin position="88"/>
        <end position="108"/>
    </location>
</feature>
<dbReference type="Pfam" id="PF00581">
    <property type="entry name" value="Rhodanese"/>
    <property type="match status" value="1"/>
</dbReference>
<feature type="compositionally biased region" description="Basic residues" evidence="9">
    <location>
        <begin position="808"/>
        <end position="832"/>
    </location>
</feature>
<sequence length="864" mass="101096">MSRLPFIQLKNQNLRKSKTSNTEKKTTKLFPTKKIPKLKPQKDNKASSSQSKPFFLRKKKKTLIGTWKNDENCTKSFTKRNKTTFFQKKGNSTIKKNKIPSISKTNPLNFHHKKQNSNKEHPQRKDDRFGQKQNPFQPKNRQRSKNSNFPSCSSRSETNSPDLRANFTKLKIKSKSQNQSKGNNEGKLENPQKQSTQFKDNLNKRSPVKTVGIYKCSSFPSHEITNKKVGIKKAKIKQNRVFQLSSTFVPIDQQDVDNNESKFQNKKEIEHKKDVDHKENNQDILHQPTSLFSPSKLINKRKVSRSFSLTPQEIVLKRGTGNQQVILTNPKKRIRKTKITRSNSLNLLFEPRIDPKIWEKQKPALPVTKGKPIELNTISPETLCDLLDGSYKKKYGIEFSDVIVIDCRFDWEYEGGHIAGAKNWNVPRVLFHKLFCKEIRENVCLVFHCEFSQHRGPKMCKLLRRTDRKINVYPNLHYPQLYVLEKGYKEFFKHSDRSKKFCCPQGYRKMLNKQYQTQMHEDSRKFKLNLKIHQKRKILSLDDILNWYGSLKQPITIKHNQVKRSSNLRTSLSLSQEANTTTRLTKKNQSLSLSQRDNTNFSLCRKRPLQSLNSLSRGYTLSFDSRITKCQEVLFNDDLDPDFESNYNSSNTLNIKELENRFKNDTNIDPKKKPKKNSNICTVLQFDKYPILPNKSQNFNTPGTELEMEIITDTDTEKNTETETNAETETEQENNQNSEKKKDQNLDSEEEQEIQKKKKKKKKMKKYNKENAKDTDSETNNDSDTDSESNNHTYSNSLKMEKKFQLQSKKKKKKKKKKKMKKKKKKKKKKSIKNYMVAKPLFPYSQPTRLINNSKPADNISSNF</sequence>
<comment type="similarity">
    <text evidence="1">Belongs to the MPI phosphatase family.</text>
</comment>
<feature type="region of interest" description="Disordered" evidence="9">
    <location>
        <begin position="88"/>
        <end position="204"/>
    </location>
</feature>
<dbReference type="SUPFAM" id="SSF52821">
    <property type="entry name" value="Rhodanese/Cell cycle control phosphatase"/>
    <property type="match status" value="1"/>
</dbReference>
<dbReference type="PROSITE" id="PS50206">
    <property type="entry name" value="RHODANESE_3"/>
    <property type="match status" value="1"/>
</dbReference>
<dbReference type="SMART" id="SM00450">
    <property type="entry name" value="RHOD"/>
    <property type="match status" value="1"/>
</dbReference>
<gene>
    <name evidence="11" type="ORF">M0812_17166</name>
</gene>
<feature type="compositionally biased region" description="Basic residues" evidence="9">
    <location>
        <begin position="756"/>
        <end position="766"/>
    </location>
</feature>
<evidence type="ECO:0000256" key="2">
    <source>
        <dbReference type="ARBA" id="ARBA00013064"/>
    </source>
</evidence>
<evidence type="ECO:0000256" key="1">
    <source>
        <dbReference type="ARBA" id="ARBA00011065"/>
    </source>
</evidence>
<evidence type="ECO:0000313" key="11">
    <source>
        <dbReference type="EMBL" id="KAJ3437988.1"/>
    </source>
</evidence>
<accession>A0AAV7ZCQ0</accession>
<dbReference type="EC" id="3.1.3.48" evidence="2"/>
<dbReference type="GO" id="GO:0110032">
    <property type="term" value="P:positive regulation of G2/MI transition of meiotic cell cycle"/>
    <property type="evidence" value="ECO:0007669"/>
    <property type="project" value="TreeGrafter"/>
</dbReference>
<feature type="region of interest" description="Disordered" evidence="9">
    <location>
        <begin position="711"/>
        <end position="840"/>
    </location>
</feature>
<keyword evidence="4" id="KW-0498">Mitosis</keyword>
<keyword evidence="5" id="KW-0378">Hydrolase</keyword>
<dbReference type="InterPro" id="IPR001763">
    <property type="entry name" value="Rhodanese-like_dom"/>
</dbReference>
<name>A0AAV7ZCQ0_9EUKA</name>
<evidence type="ECO:0000313" key="12">
    <source>
        <dbReference type="Proteomes" id="UP001146793"/>
    </source>
</evidence>
<feature type="compositionally biased region" description="Acidic residues" evidence="9">
    <location>
        <begin position="777"/>
        <end position="787"/>
    </location>
</feature>
<dbReference type="GO" id="GO:0005737">
    <property type="term" value="C:cytoplasm"/>
    <property type="evidence" value="ECO:0007669"/>
    <property type="project" value="TreeGrafter"/>
</dbReference>
<dbReference type="PANTHER" id="PTHR10828:SF17">
    <property type="entry name" value="PROTEIN-TYROSINE-PHOSPHATASE"/>
    <property type="match status" value="1"/>
</dbReference>
<dbReference type="EMBL" id="JANTQA010000033">
    <property type="protein sequence ID" value="KAJ3437988.1"/>
    <property type="molecule type" value="Genomic_DNA"/>
</dbReference>
<keyword evidence="6" id="KW-0904">Protein phosphatase</keyword>
<dbReference type="AlphaFoldDB" id="A0AAV7ZCQ0"/>
<feature type="compositionally biased region" description="Polar residues" evidence="9">
    <location>
        <begin position="131"/>
        <end position="161"/>
    </location>
</feature>
<feature type="region of interest" description="Disordered" evidence="9">
    <location>
        <begin position="1"/>
        <end position="59"/>
    </location>
</feature>
<feature type="compositionally biased region" description="Polar residues" evidence="9">
    <location>
        <begin position="191"/>
        <end position="200"/>
    </location>
</feature>
<feature type="compositionally biased region" description="Basic and acidic residues" evidence="9">
    <location>
        <begin position="117"/>
        <end position="130"/>
    </location>
</feature>
<dbReference type="Proteomes" id="UP001146793">
    <property type="component" value="Unassembled WGS sequence"/>
</dbReference>
<comment type="catalytic activity">
    <reaction evidence="8">
        <text>O-phospho-L-tyrosyl-[protein] + H2O = L-tyrosyl-[protein] + phosphate</text>
        <dbReference type="Rhea" id="RHEA:10684"/>
        <dbReference type="Rhea" id="RHEA-COMP:10136"/>
        <dbReference type="Rhea" id="RHEA-COMP:20101"/>
        <dbReference type="ChEBI" id="CHEBI:15377"/>
        <dbReference type="ChEBI" id="CHEBI:43474"/>
        <dbReference type="ChEBI" id="CHEBI:46858"/>
        <dbReference type="ChEBI" id="CHEBI:61978"/>
        <dbReference type="EC" id="3.1.3.48"/>
    </reaction>
</comment>
<dbReference type="GO" id="GO:0004725">
    <property type="term" value="F:protein tyrosine phosphatase activity"/>
    <property type="evidence" value="ECO:0007669"/>
    <property type="project" value="UniProtKB-EC"/>
</dbReference>
<evidence type="ECO:0000256" key="8">
    <source>
        <dbReference type="ARBA" id="ARBA00051722"/>
    </source>
</evidence>
<dbReference type="GO" id="GO:0000086">
    <property type="term" value="P:G2/M transition of mitotic cell cycle"/>
    <property type="evidence" value="ECO:0007669"/>
    <property type="project" value="TreeGrafter"/>
</dbReference>
<dbReference type="InterPro" id="IPR000751">
    <property type="entry name" value="MPI_Phosphatase"/>
</dbReference>
<evidence type="ECO:0000259" key="10">
    <source>
        <dbReference type="PROSITE" id="PS50206"/>
    </source>
</evidence>
<feature type="compositionally biased region" description="Basic and acidic residues" evidence="9">
    <location>
        <begin position="767"/>
        <end position="776"/>
    </location>
</feature>
<evidence type="ECO:0000256" key="3">
    <source>
        <dbReference type="ARBA" id="ARBA00022618"/>
    </source>
</evidence>
<dbReference type="InterPro" id="IPR036873">
    <property type="entry name" value="Rhodanese-like_dom_sf"/>
</dbReference>
<dbReference type="FunFam" id="3.40.250.10:FF:000021">
    <property type="entry name" value="M-phase inducer phosphatase cdc-25.2"/>
    <property type="match status" value="1"/>
</dbReference>
<dbReference type="Gene3D" id="3.40.250.10">
    <property type="entry name" value="Rhodanese-like domain"/>
    <property type="match status" value="1"/>
</dbReference>
<evidence type="ECO:0000256" key="6">
    <source>
        <dbReference type="ARBA" id="ARBA00022912"/>
    </source>
</evidence>